<feature type="region of interest" description="Disordered" evidence="3">
    <location>
        <begin position="185"/>
        <end position="205"/>
    </location>
</feature>
<evidence type="ECO:0000313" key="5">
    <source>
        <dbReference type="Proteomes" id="UP000467240"/>
    </source>
</evidence>
<dbReference type="InterPro" id="IPR020904">
    <property type="entry name" value="Sc_DH/Rdtase_CS"/>
</dbReference>
<dbReference type="FunFam" id="3.40.50.720:FF:000084">
    <property type="entry name" value="Short-chain dehydrogenase reductase"/>
    <property type="match status" value="1"/>
</dbReference>
<dbReference type="InterPro" id="IPR036291">
    <property type="entry name" value="NAD(P)-bd_dom_sf"/>
</dbReference>
<proteinExistence type="inferred from homology"/>
<dbReference type="EMBL" id="WBJZ01000008">
    <property type="protein sequence ID" value="KAB1657820.1"/>
    <property type="molecule type" value="Genomic_DNA"/>
</dbReference>
<dbReference type="Proteomes" id="UP000467240">
    <property type="component" value="Unassembled WGS sequence"/>
</dbReference>
<organism evidence="4 5">
    <name type="scientific">Pseudoclavibacter chungangensis</name>
    <dbReference type="NCBI Taxonomy" id="587635"/>
    <lineage>
        <taxon>Bacteria</taxon>
        <taxon>Bacillati</taxon>
        <taxon>Actinomycetota</taxon>
        <taxon>Actinomycetes</taxon>
        <taxon>Micrococcales</taxon>
        <taxon>Microbacteriaceae</taxon>
        <taxon>Pseudoclavibacter</taxon>
    </lineage>
</organism>
<sequence length="242" mass="24518">MRPETSIVITGAARGQGAAHAAELARPGVRIIMTDVLDDDGERAAAVLRAAGGDVVYRHLDVSDPAGWAALADELRHGDAPVSGLVNNAGILRHASIADTPLSVLELHERVNVHGPFLGMQALGPLMAGAGRGSIVNVASTAALVGSAGYLAYSASKAAVIGMTRVAAVEFAPVVRVNAICPGGVATPMNDDEPEGGSSTGTPLGRRASVEEISPLIAFLLSERSSFVTGSILTIDGGLTAV</sequence>
<dbReference type="RefSeq" id="WP_158040302.1">
    <property type="nucleotide sequence ID" value="NZ_JACCFV010000001.1"/>
</dbReference>
<comment type="similarity">
    <text evidence="1">Belongs to the short-chain dehydrogenases/reductases (SDR) family.</text>
</comment>
<dbReference type="PANTHER" id="PTHR42760">
    <property type="entry name" value="SHORT-CHAIN DEHYDROGENASES/REDUCTASES FAMILY MEMBER"/>
    <property type="match status" value="1"/>
</dbReference>
<dbReference type="SUPFAM" id="SSF51735">
    <property type="entry name" value="NAD(P)-binding Rossmann-fold domains"/>
    <property type="match status" value="1"/>
</dbReference>
<evidence type="ECO:0000256" key="3">
    <source>
        <dbReference type="SAM" id="MobiDB-lite"/>
    </source>
</evidence>
<dbReference type="GO" id="GO:0016616">
    <property type="term" value="F:oxidoreductase activity, acting on the CH-OH group of donors, NAD or NADP as acceptor"/>
    <property type="evidence" value="ECO:0007669"/>
    <property type="project" value="TreeGrafter"/>
</dbReference>
<dbReference type="PANTHER" id="PTHR42760:SF133">
    <property type="entry name" value="3-OXOACYL-[ACYL-CARRIER-PROTEIN] REDUCTASE"/>
    <property type="match status" value="1"/>
</dbReference>
<dbReference type="AlphaFoldDB" id="A0A7J5BW98"/>
<dbReference type="InterPro" id="IPR002347">
    <property type="entry name" value="SDR_fam"/>
</dbReference>
<dbReference type="PROSITE" id="PS00061">
    <property type="entry name" value="ADH_SHORT"/>
    <property type="match status" value="1"/>
</dbReference>
<dbReference type="PRINTS" id="PR00080">
    <property type="entry name" value="SDRFAMILY"/>
</dbReference>
<dbReference type="OrthoDB" id="286404at2"/>
<evidence type="ECO:0000313" key="4">
    <source>
        <dbReference type="EMBL" id="KAB1657820.1"/>
    </source>
</evidence>
<keyword evidence="2" id="KW-0560">Oxidoreductase</keyword>
<dbReference type="Pfam" id="PF13561">
    <property type="entry name" value="adh_short_C2"/>
    <property type="match status" value="1"/>
</dbReference>
<dbReference type="Gene3D" id="3.40.50.720">
    <property type="entry name" value="NAD(P)-binding Rossmann-like Domain"/>
    <property type="match status" value="1"/>
</dbReference>
<keyword evidence="5" id="KW-1185">Reference proteome</keyword>
<evidence type="ECO:0000256" key="2">
    <source>
        <dbReference type="ARBA" id="ARBA00023002"/>
    </source>
</evidence>
<accession>A0A7J5BW98</accession>
<protein>
    <submittedName>
        <fullName evidence="4">SDR family oxidoreductase</fullName>
    </submittedName>
</protein>
<comment type="caution">
    <text evidence="4">The sequence shown here is derived from an EMBL/GenBank/DDBJ whole genome shotgun (WGS) entry which is preliminary data.</text>
</comment>
<dbReference type="PRINTS" id="PR00081">
    <property type="entry name" value="GDHRDH"/>
</dbReference>
<gene>
    <name evidence="4" type="ORF">F8O01_07680</name>
</gene>
<reference evidence="4 5" key="1">
    <citation type="submission" date="2019-09" db="EMBL/GenBank/DDBJ databases">
        <title>Phylogeny of genus Pseudoclavibacter and closely related genus.</title>
        <authorList>
            <person name="Li Y."/>
        </authorList>
    </citation>
    <scope>NUCLEOTIDE SEQUENCE [LARGE SCALE GENOMIC DNA]</scope>
    <source>
        <strain evidence="4 5">DSM 23821</strain>
    </source>
</reference>
<name>A0A7J5BW98_9MICO</name>
<evidence type="ECO:0000256" key="1">
    <source>
        <dbReference type="ARBA" id="ARBA00006484"/>
    </source>
</evidence>